<evidence type="ECO:0000313" key="5">
    <source>
        <dbReference type="Proteomes" id="UP000704712"/>
    </source>
</evidence>
<dbReference type="EMBL" id="JAACNO010002118">
    <property type="protein sequence ID" value="KAF4135568.1"/>
    <property type="molecule type" value="Genomic_DNA"/>
</dbReference>
<sequence length="92" mass="10395">MTGESIRGIRQLGLDTSFSANAEHDPVRWVSDYEEEKDPNCSVYEPCEWQLRVVFLVASLRLQIHGKAAFCVAIISAFERKLDKVKPAQAMP</sequence>
<evidence type="ECO:0000313" key="2">
    <source>
        <dbReference type="EMBL" id="KAF4135258.1"/>
    </source>
</evidence>
<dbReference type="EMBL" id="JAACNO010002773">
    <property type="protein sequence ID" value="KAF4130963.1"/>
    <property type="molecule type" value="Genomic_DNA"/>
</dbReference>
<gene>
    <name evidence="4" type="ORF">GN958_ATG03319</name>
    <name evidence="3" type="ORF">GN958_ATG15241</name>
    <name evidence="2" type="ORF">GN958_ATG15550</name>
    <name evidence="1" type="ORF">GN958_ATG19856</name>
</gene>
<reference evidence="4" key="1">
    <citation type="submission" date="2020-03" db="EMBL/GenBank/DDBJ databases">
        <title>Hybrid Assembly of Korean Phytophthora infestans isolates.</title>
        <authorList>
            <person name="Prokchorchik M."/>
            <person name="Lee Y."/>
            <person name="Seo J."/>
            <person name="Cho J.-H."/>
            <person name="Park Y.-E."/>
            <person name="Jang D.-C."/>
            <person name="Im J.-S."/>
            <person name="Choi J.-G."/>
            <person name="Park H.-J."/>
            <person name="Lee G.-B."/>
            <person name="Lee Y.-G."/>
            <person name="Hong S.-Y."/>
            <person name="Cho K."/>
            <person name="Sohn K.H."/>
        </authorList>
    </citation>
    <scope>NUCLEOTIDE SEQUENCE</scope>
    <source>
        <strain evidence="4">KR_2_A2</strain>
    </source>
</reference>
<organism evidence="4 5">
    <name type="scientific">Phytophthora infestans</name>
    <name type="common">Potato late blight agent</name>
    <name type="synonym">Botrytis infestans</name>
    <dbReference type="NCBI Taxonomy" id="4787"/>
    <lineage>
        <taxon>Eukaryota</taxon>
        <taxon>Sar</taxon>
        <taxon>Stramenopiles</taxon>
        <taxon>Oomycota</taxon>
        <taxon>Peronosporomycetes</taxon>
        <taxon>Peronosporales</taxon>
        <taxon>Peronosporaceae</taxon>
        <taxon>Phytophthora</taxon>
    </lineage>
</organism>
<dbReference type="AlphaFoldDB" id="A0A8S9V3G3"/>
<evidence type="ECO:0000313" key="1">
    <source>
        <dbReference type="EMBL" id="KAF4130963.1"/>
    </source>
</evidence>
<evidence type="ECO:0000313" key="3">
    <source>
        <dbReference type="EMBL" id="KAF4135568.1"/>
    </source>
</evidence>
<protein>
    <submittedName>
        <fullName evidence="4">Uncharacterized protein</fullName>
    </submittedName>
</protein>
<dbReference type="EMBL" id="JAACNO010002180">
    <property type="protein sequence ID" value="KAF4135258.1"/>
    <property type="molecule type" value="Genomic_DNA"/>
</dbReference>
<dbReference type="Proteomes" id="UP000704712">
    <property type="component" value="Unassembled WGS sequence"/>
</dbReference>
<name>A0A8S9V3G3_PHYIN</name>
<comment type="caution">
    <text evidence="4">The sequence shown here is derived from an EMBL/GenBank/DDBJ whole genome shotgun (WGS) entry which is preliminary data.</text>
</comment>
<evidence type="ECO:0000313" key="4">
    <source>
        <dbReference type="EMBL" id="KAF4147490.1"/>
    </source>
</evidence>
<proteinExistence type="predicted"/>
<accession>A0A8S9V3G3</accession>
<dbReference type="EMBL" id="JAACNO010000463">
    <property type="protein sequence ID" value="KAF4147490.1"/>
    <property type="molecule type" value="Genomic_DNA"/>
</dbReference>